<dbReference type="PRINTS" id="PR00394">
    <property type="entry name" value="RHSPROTEIN"/>
</dbReference>
<dbReference type="PANTHER" id="PTHR32305">
    <property type="match status" value="1"/>
</dbReference>
<organism evidence="5 6">
    <name type="scientific">Mangrovibacter plantisponsor</name>
    <dbReference type="NCBI Taxonomy" id="451513"/>
    <lineage>
        <taxon>Bacteria</taxon>
        <taxon>Pseudomonadati</taxon>
        <taxon>Pseudomonadota</taxon>
        <taxon>Gammaproteobacteria</taxon>
        <taxon>Enterobacterales</taxon>
        <taxon>Enterobacteriaceae</taxon>
        <taxon>Mangrovibacter</taxon>
    </lineage>
</organism>
<keyword evidence="2" id="KW-0472">Membrane</keyword>
<evidence type="ECO:0000256" key="1">
    <source>
        <dbReference type="ARBA" id="ARBA00009455"/>
    </source>
</evidence>
<dbReference type="InterPro" id="IPR031325">
    <property type="entry name" value="RHS_repeat"/>
</dbReference>
<evidence type="ECO:0000256" key="2">
    <source>
        <dbReference type="SAM" id="Phobius"/>
    </source>
</evidence>
<proteinExistence type="inferred from homology"/>
<evidence type="ECO:0000259" key="4">
    <source>
        <dbReference type="Pfam" id="PF20148"/>
    </source>
</evidence>
<dbReference type="Gene3D" id="2.180.10.10">
    <property type="entry name" value="RHS repeat-associated core"/>
    <property type="match status" value="3"/>
</dbReference>
<evidence type="ECO:0000259" key="3">
    <source>
        <dbReference type="Pfam" id="PF03527"/>
    </source>
</evidence>
<protein>
    <submittedName>
        <fullName evidence="5">RHS repeat-associated protein</fullName>
    </submittedName>
</protein>
<evidence type="ECO:0000313" key="6">
    <source>
        <dbReference type="Proteomes" id="UP000246744"/>
    </source>
</evidence>
<feature type="domain" description="RHS protein conserved region" evidence="3">
    <location>
        <begin position="1294"/>
        <end position="1329"/>
    </location>
</feature>
<dbReference type="InterPro" id="IPR008727">
    <property type="entry name" value="PAAR_motif"/>
</dbReference>
<dbReference type="NCBIfam" id="TIGR03696">
    <property type="entry name" value="Rhs_assc_core"/>
    <property type="match status" value="1"/>
</dbReference>
<dbReference type="Proteomes" id="UP000246744">
    <property type="component" value="Unassembled WGS sequence"/>
</dbReference>
<dbReference type="NCBIfam" id="TIGR01643">
    <property type="entry name" value="YD_repeat_2x"/>
    <property type="match status" value="3"/>
</dbReference>
<accession>A0A317Q5J2</accession>
<dbReference type="InterPro" id="IPR006530">
    <property type="entry name" value="YD"/>
</dbReference>
<dbReference type="OrthoDB" id="6043530at2"/>
<dbReference type="InterPro" id="IPR050708">
    <property type="entry name" value="T6SS_VgrG/RHS"/>
</dbReference>
<name>A0A317Q5J2_9ENTR</name>
<keyword evidence="6" id="KW-1185">Reference proteome</keyword>
<evidence type="ECO:0000313" key="5">
    <source>
        <dbReference type="EMBL" id="PWW11688.1"/>
    </source>
</evidence>
<dbReference type="Pfam" id="PF05593">
    <property type="entry name" value="RHS_repeat"/>
    <property type="match status" value="4"/>
</dbReference>
<keyword evidence="2" id="KW-1133">Transmembrane helix</keyword>
<feature type="domain" description="DUF6531" evidence="4">
    <location>
        <begin position="331"/>
        <end position="404"/>
    </location>
</feature>
<dbReference type="PANTHER" id="PTHR32305:SF15">
    <property type="entry name" value="PROTEIN RHSA-RELATED"/>
    <property type="match status" value="1"/>
</dbReference>
<sequence length="1521" mass="171075">MTDYLAARMNDPLRHSSAIADFVSGLVEGAVVAGAIALAATGIGGILVAVAVGALMVSGKLTEISNAAGDFVGGLFPRGSPDAFIASGSHNVQIMKQKAARAAGTVNRAWLESGAAEEGTDWLGLGLGLLVGVANTARIVMNPMGALVDTVRKEGVDGLLEDAKSFSYNVWESLAQPVVESASPYATAMPEDRVNCTKGHAITTSNFIAQGSKKVLINNQPAARNGDKSTCEAVIELAANPRVRIGGDTVTVRDIHSGKNMLAYYAGVITGSLGIGLLRQLLKEGISCLILRQMGRDFACPLMGAMLENIGGTVMSAAVATAVVGSAQTAHPVNIATGAKVLAGDEERDFVLQDRIPLYWQRIYHSRNTATGMLGQGWMLPFETRLHRLANNQLIYKDMSGREMDMGEVNPGDVIFFQQDGLKLFCSPNGAMILQTDQGEFQLYEPDPTRPNQWRIQSIYDRHENVHYFDWDNQGRLTRISSDNEELNVELDYTDFPDGIPEGRLGAVYQVYDGTRHLLVSYQYNARGQLTHVADADSIVTRRFGWDDASGMLAWHAYATGLTLHYQWQASTLPGAPFWRVCAWQVCDDQGNQLESWHFDTDEAARYTRLYNDNGVTSNHHWDTLSRITRYTDTHGGDWRFTWSGATEQLLTLTEPEGGVWEFAWDERGNQTLVRDPLDRATLTTWHPWYSFPVKEVLPDGAVWQYEYNVAGDVISVTDPQEGVTRFEWNEQGDLIRRTDALENSHRFWWNWRGQRVREEDCSGHQSHWVYDAAGRLVQTTDAQGNAEQYSWSPASRLAAWRRADGRETRFDYNHAGLLCGQSVDGMLESHVVLNARGQVTEAVNPAGQVTRFDFSPEGRLLSLTNGNRQQWRFDYSPQGLLRSESDYAGRRTEYRYNAAQQVVTQTRYPEAGSTLAPQVLNFEYDGVGRLVARETAQHRTEYRYSALATEIRRMPYAAWRQSVVTGREPQETELLVFRRNLLGDLVSEENADGTYLHDRDALGNLRATTYPDGRQLQYLRYGTGHLLEMQLSLGGQTHSLVGYQRDRLHRETSRTAGPLQLETEYDVVGRVTRQHCADSTRSQLVYERRYQWDRADQIIREMLTDGAPTGPGEKYRQSLWGYDAAGRLTQSHQPGREEHFWYDGADNRTDATLHPVWNNLLKRLEGVAREYDGFGRMVTRHDTRRGVKQTFTYDEEQRISAVELEGDPVWRRAEYRYDALGRRTEKRLWKRHQDRDKDTDTFTLIRYAWSGLQLVGEHDNTRPGAAVQYVYEEGSYQPLVRVESQGNAVAGLYWYHGGLNGLPEQVTDEEGRRVWRGVFSAWGRTEQESGGAHWHVAQNLRFQGQYLDRETGLHYNTFRYYDPAGACYTQKDPIGLAGGINLYSYVPNPLGWIDPLGLSTCNLAKPGEDLYVGTYNQVRGANIKSGLNPTHTPHHAIQNAVSPTTHGRGITINMRKDLHELTWTYKKPLVKGLTDRQSLARDIVDLRKILGDAEYSKNVINRQLSELIRQNKELWKSLGQ</sequence>
<feature type="transmembrane region" description="Helical" evidence="2">
    <location>
        <begin position="31"/>
        <end position="57"/>
    </location>
</feature>
<dbReference type="InterPro" id="IPR001826">
    <property type="entry name" value="RHS"/>
</dbReference>
<dbReference type="InterPro" id="IPR022385">
    <property type="entry name" value="Rhs_assc_core"/>
</dbReference>
<gene>
    <name evidence="5" type="ORF">DES37_102298</name>
</gene>
<dbReference type="Gene3D" id="2.60.200.60">
    <property type="match status" value="1"/>
</dbReference>
<dbReference type="Pfam" id="PF03527">
    <property type="entry name" value="RHS"/>
    <property type="match status" value="1"/>
</dbReference>
<dbReference type="EMBL" id="QGTS01000002">
    <property type="protein sequence ID" value="PWW11688.1"/>
    <property type="molecule type" value="Genomic_DNA"/>
</dbReference>
<comment type="similarity">
    <text evidence="1">Belongs to the RHS family.</text>
</comment>
<dbReference type="SUPFAM" id="SSF63829">
    <property type="entry name" value="Calcium-dependent phosphotriesterase"/>
    <property type="match status" value="1"/>
</dbReference>
<dbReference type="Pfam" id="PF20148">
    <property type="entry name" value="DUF6531"/>
    <property type="match status" value="1"/>
</dbReference>
<reference evidence="5 6" key="1">
    <citation type="submission" date="2018-05" db="EMBL/GenBank/DDBJ databases">
        <title>Genomic Encyclopedia of Type Strains, Phase IV (KMG-IV): sequencing the most valuable type-strain genomes for metagenomic binning, comparative biology and taxonomic classification.</title>
        <authorList>
            <person name="Goeker M."/>
        </authorList>
    </citation>
    <scope>NUCLEOTIDE SEQUENCE [LARGE SCALE GENOMIC DNA]</scope>
    <source>
        <strain evidence="5 6">DSM 19579</strain>
    </source>
</reference>
<keyword evidence="2" id="KW-0812">Transmembrane</keyword>
<dbReference type="InterPro" id="IPR045351">
    <property type="entry name" value="DUF6531"/>
</dbReference>
<dbReference type="Pfam" id="PF05488">
    <property type="entry name" value="PAAR_motif"/>
    <property type="match status" value="1"/>
</dbReference>
<dbReference type="RefSeq" id="WP_110024956.1">
    <property type="nucleotide sequence ID" value="NZ_QGTS01000002.1"/>
</dbReference>
<comment type="caution">
    <text evidence="5">The sequence shown here is derived from an EMBL/GenBank/DDBJ whole genome shotgun (WGS) entry which is preliminary data.</text>
</comment>